<accession>A0A212KK48</accession>
<dbReference type="InterPro" id="IPR023399">
    <property type="entry name" value="Baseplate-like_2-layer_sand"/>
</dbReference>
<gene>
    <name evidence="4" type="ORF">KL86APRO_20403</name>
</gene>
<feature type="domain" description="Baseplate hub protein gp44/GpP-like C-terminal" evidence="2">
    <location>
        <begin position="252"/>
        <end position="334"/>
    </location>
</feature>
<dbReference type="InterPro" id="IPR053982">
    <property type="entry name" value="Gp44/GpP-like_C"/>
</dbReference>
<dbReference type="PIRSF" id="PIRSF004440">
    <property type="entry name" value="GpP"/>
    <property type="match status" value="1"/>
</dbReference>
<dbReference type="Pfam" id="PF21683">
    <property type="entry name" value="GpP-like_1st"/>
    <property type="match status" value="1"/>
</dbReference>
<dbReference type="InterPro" id="IPR049354">
    <property type="entry name" value="GpP-like_N"/>
</dbReference>
<dbReference type="Gene3D" id="3.30.1920.10">
    <property type="entry name" value="Baseplate protein-like domains - 2 layer sandwich fold"/>
    <property type="match status" value="1"/>
</dbReference>
<dbReference type="InterPro" id="IPR053981">
    <property type="entry name" value="Gp44/GpP-like_2nd"/>
</dbReference>
<dbReference type="EMBL" id="FLUO01000002">
    <property type="protein sequence ID" value="SBW12019.1"/>
    <property type="molecule type" value="Genomic_DNA"/>
</dbReference>
<evidence type="ECO:0000259" key="1">
    <source>
        <dbReference type="Pfam" id="PF21683"/>
    </source>
</evidence>
<dbReference type="SUPFAM" id="SSF69279">
    <property type="entry name" value="Phage tail proteins"/>
    <property type="match status" value="2"/>
</dbReference>
<feature type="domain" description="Baseplate hub protein gp44/GpP-like second" evidence="3">
    <location>
        <begin position="94"/>
        <end position="176"/>
    </location>
</feature>
<evidence type="ECO:0000259" key="3">
    <source>
        <dbReference type="Pfam" id="PF22255"/>
    </source>
</evidence>
<evidence type="ECO:0000259" key="2">
    <source>
        <dbReference type="Pfam" id="PF21929"/>
    </source>
</evidence>
<dbReference type="Gene3D" id="3.55.50.10">
    <property type="entry name" value="Baseplate protein-like domains"/>
    <property type="match status" value="1"/>
</dbReference>
<dbReference type="InterPro" id="IPR026276">
    <property type="entry name" value="Baseplate_GpP"/>
</dbReference>
<dbReference type="Gene3D" id="2.30.300.10">
    <property type="entry name" value="Baseplate protein-like domain - beta roll fold"/>
    <property type="match status" value="1"/>
</dbReference>
<dbReference type="AlphaFoldDB" id="A0A212KK48"/>
<name>A0A212KK48_9PROT</name>
<organism evidence="4">
    <name type="scientific">uncultured Alphaproteobacteria bacterium</name>
    <dbReference type="NCBI Taxonomy" id="91750"/>
    <lineage>
        <taxon>Bacteria</taxon>
        <taxon>Pseudomonadati</taxon>
        <taxon>Pseudomonadota</taxon>
        <taxon>Alphaproteobacteria</taxon>
        <taxon>environmental samples</taxon>
    </lineage>
</organism>
<reference evidence="4" key="1">
    <citation type="submission" date="2016-04" db="EMBL/GenBank/DDBJ databases">
        <authorList>
            <person name="Evans L.H."/>
            <person name="Alamgir A."/>
            <person name="Owens N."/>
            <person name="Weber N.D."/>
            <person name="Virtaneva K."/>
            <person name="Barbian K."/>
            <person name="Babar A."/>
            <person name="Rosenke K."/>
        </authorList>
    </citation>
    <scope>NUCLEOTIDE SEQUENCE</scope>
    <source>
        <strain evidence="4">86</strain>
    </source>
</reference>
<evidence type="ECO:0000313" key="4">
    <source>
        <dbReference type="EMBL" id="SBW12019.1"/>
    </source>
</evidence>
<feature type="domain" description="Baseplate hub protein gp44-like N-terminal" evidence="1">
    <location>
        <begin position="7"/>
        <end position="92"/>
    </location>
</feature>
<sequence length="362" mass="38087">MADANALTLRVGDKLYGGWKGGTIEQGIDQISGGFQLDVIDRWSGQTERWPICPGDACVLAIGADVVVTGAVDTVSIDLGSRQHTVSVVGRDRTGDLVDCAAVHKPDQWSLPLERIAEILAKPFGVKVSADVATGERFSDFKLQQGETPFAAIDRMCRMRGVLPISDCKGGLIVTRAGSAPTATALVEGENILSASGEFSWSQRFSKTIVKGQSGGAGVSDDEAAAAVRAEATDRAITRYRPTMVIAEGNLTAATAKTRAEWEVAVAAGKGTKVVVKVQGWRQADGALWPINALVPLKSETLGIDDILLISRVRRSLGTGGSITELTLTRPDAYRGLAILPKSKSGKATGLPPGTETFTGKS</sequence>
<dbReference type="Pfam" id="PF22255">
    <property type="entry name" value="Gp44-like_2nd"/>
    <property type="match status" value="1"/>
</dbReference>
<dbReference type="Pfam" id="PF21929">
    <property type="entry name" value="GpP_4th"/>
    <property type="match status" value="1"/>
</dbReference>
<protein>
    <submittedName>
        <fullName evidence="4">Mu-like prophage tail protein gpP</fullName>
    </submittedName>
</protein>
<proteinExistence type="predicted"/>